<feature type="transmembrane region" description="Helical" evidence="6">
    <location>
        <begin position="37"/>
        <end position="58"/>
    </location>
</feature>
<evidence type="ECO:0000256" key="3">
    <source>
        <dbReference type="ARBA" id="ARBA00022692"/>
    </source>
</evidence>
<keyword evidence="3 6" id="KW-0812">Transmembrane</keyword>
<keyword evidence="4 6" id="KW-1133">Transmembrane helix</keyword>
<evidence type="ECO:0000256" key="2">
    <source>
        <dbReference type="ARBA" id="ARBA00022475"/>
    </source>
</evidence>
<gene>
    <name evidence="7" type="primary">wzxE</name>
    <name evidence="7" type="ORF">DYBT9275_03827</name>
</gene>
<feature type="transmembrane region" description="Helical" evidence="6">
    <location>
        <begin position="150"/>
        <end position="170"/>
    </location>
</feature>
<evidence type="ECO:0000313" key="7">
    <source>
        <dbReference type="EMBL" id="CAG5006478.1"/>
    </source>
</evidence>
<organism evidence="7 8">
    <name type="scientific">Dyadobacter helix</name>
    <dbReference type="NCBI Taxonomy" id="2822344"/>
    <lineage>
        <taxon>Bacteria</taxon>
        <taxon>Pseudomonadati</taxon>
        <taxon>Bacteroidota</taxon>
        <taxon>Cytophagia</taxon>
        <taxon>Cytophagales</taxon>
        <taxon>Spirosomataceae</taxon>
        <taxon>Dyadobacter</taxon>
    </lineage>
</organism>
<keyword evidence="8" id="KW-1185">Reference proteome</keyword>
<dbReference type="GO" id="GO:0009246">
    <property type="term" value="P:enterobacterial common antigen biosynthetic process"/>
    <property type="evidence" value="ECO:0007669"/>
    <property type="project" value="InterPro"/>
</dbReference>
<feature type="transmembrane region" description="Helical" evidence="6">
    <location>
        <begin position="216"/>
        <end position="238"/>
    </location>
</feature>
<dbReference type="EMBL" id="CAJRAF010000002">
    <property type="protein sequence ID" value="CAG5006478.1"/>
    <property type="molecule type" value="Genomic_DNA"/>
</dbReference>
<feature type="transmembrane region" description="Helical" evidence="6">
    <location>
        <begin position="299"/>
        <end position="322"/>
    </location>
</feature>
<dbReference type="InterPro" id="IPR002797">
    <property type="entry name" value="Polysacc_synth"/>
</dbReference>
<feature type="transmembrane region" description="Helical" evidence="6">
    <location>
        <begin position="176"/>
        <end position="195"/>
    </location>
</feature>
<sequence>MKLLKASAFSGIITIVRTLTGFVSNKFVALYLGPSGIALVGQFINFASIVTTIANGAINNGIIKYTSEYSNDEEKSKSLYSNALWVSLSFSIFVALFLITGAPYISQQILNDSQYSWSIIALGGGIILYSLNTLLISILNGRGQLKEYTIINVLGSFVSLIFTIVMVYYYNIQGALLSLALSQSIVFFITLYKIIESPWFEWQFFSQKVDKQILKNLSKFTAMAATSVACVSFSQMLVRTNIINTNGLHNAGIWQGMLRIGESHLLIVVTALSTAYLPRLSSAKGDKEIKLEILSGYKIAIPFLLVSCILIYVFRTLIITALYSKDFSSMEGLFLFQLLGNLFKVLAWMISFLMQAKAMAKTYILTEIIFASIYVLLSEFFISQYGFEMVMVAFFLTYLIYFLSMIFIFRKILFIR</sequence>
<keyword evidence="5 6" id="KW-0472">Membrane</keyword>
<dbReference type="RefSeq" id="WP_215240272.1">
    <property type="nucleotide sequence ID" value="NZ_CAJRAF010000002.1"/>
</dbReference>
<evidence type="ECO:0000256" key="1">
    <source>
        <dbReference type="ARBA" id="ARBA00004651"/>
    </source>
</evidence>
<dbReference type="PANTHER" id="PTHR30250:SF30">
    <property type="entry name" value="LIPID III FLIPPASE"/>
    <property type="match status" value="1"/>
</dbReference>
<feature type="transmembrane region" description="Helical" evidence="6">
    <location>
        <begin position="258"/>
        <end position="278"/>
    </location>
</feature>
<dbReference type="Pfam" id="PF01943">
    <property type="entry name" value="Polysacc_synt"/>
    <property type="match status" value="1"/>
</dbReference>
<evidence type="ECO:0000256" key="6">
    <source>
        <dbReference type="SAM" id="Phobius"/>
    </source>
</evidence>
<evidence type="ECO:0000256" key="4">
    <source>
        <dbReference type="ARBA" id="ARBA00022989"/>
    </source>
</evidence>
<evidence type="ECO:0000313" key="8">
    <source>
        <dbReference type="Proteomes" id="UP000680038"/>
    </source>
</evidence>
<comment type="subcellular location">
    <subcellularLocation>
        <location evidence="1">Cell membrane</location>
        <topology evidence="1">Multi-pass membrane protein</topology>
    </subcellularLocation>
</comment>
<dbReference type="InterPro" id="IPR044550">
    <property type="entry name" value="WzxE"/>
</dbReference>
<feature type="transmembrane region" description="Helical" evidence="6">
    <location>
        <begin position="389"/>
        <end position="409"/>
    </location>
</feature>
<feature type="transmembrane region" description="Helical" evidence="6">
    <location>
        <begin position="363"/>
        <end position="383"/>
    </location>
</feature>
<evidence type="ECO:0000256" key="5">
    <source>
        <dbReference type="ARBA" id="ARBA00023136"/>
    </source>
</evidence>
<accession>A0A916JE77</accession>
<dbReference type="Proteomes" id="UP000680038">
    <property type="component" value="Unassembled WGS sequence"/>
</dbReference>
<dbReference type="CDD" id="cd13125">
    <property type="entry name" value="MATE_like_10"/>
    <property type="match status" value="1"/>
</dbReference>
<feature type="transmembrane region" description="Helical" evidence="6">
    <location>
        <begin position="117"/>
        <end position="138"/>
    </location>
</feature>
<dbReference type="InterPro" id="IPR050833">
    <property type="entry name" value="Poly_Biosynth_Transport"/>
</dbReference>
<dbReference type="PANTHER" id="PTHR30250">
    <property type="entry name" value="PST FAMILY PREDICTED COLANIC ACID TRANSPORTER"/>
    <property type="match status" value="1"/>
</dbReference>
<protein>
    <submittedName>
        <fullName evidence="7">Lipid III flippase</fullName>
    </submittedName>
</protein>
<dbReference type="GO" id="GO:0005886">
    <property type="term" value="C:plasma membrane"/>
    <property type="evidence" value="ECO:0007669"/>
    <property type="project" value="UniProtKB-SubCell"/>
</dbReference>
<comment type="caution">
    <text evidence="7">The sequence shown here is derived from an EMBL/GenBank/DDBJ whole genome shotgun (WGS) entry which is preliminary data.</text>
</comment>
<name>A0A916JE77_9BACT</name>
<feature type="transmembrane region" description="Helical" evidence="6">
    <location>
        <begin position="79"/>
        <end position="105"/>
    </location>
</feature>
<reference evidence="7" key="1">
    <citation type="submission" date="2021-04" db="EMBL/GenBank/DDBJ databases">
        <authorList>
            <person name="Rodrigo-Torres L."/>
            <person name="Arahal R. D."/>
            <person name="Lucena T."/>
        </authorList>
    </citation>
    <scope>NUCLEOTIDE SEQUENCE</scope>
    <source>
        <strain evidence="7">CECT 9275</strain>
    </source>
</reference>
<proteinExistence type="predicted"/>
<dbReference type="AlphaFoldDB" id="A0A916JE77"/>
<keyword evidence="2" id="KW-1003">Cell membrane</keyword>
<feature type="transmembrane region" description="Helical" evidence="6">
    <location>
        <begin position="334"/>
        <end position="354"/>
    </location>
</feature>